<name>A0A9N8F1M9_9STRA</name>
<evidence type="ECO:0000313" key="3">
    <source>
        <dbReference type="Proteomes" id="UP001153069"/>
    </source>
</evidence>
<dbReference type="Pfam" id="PF20209">
    <property type="entry name" value="DUF6570"/>
    <property type="match status" value="1"/>
</dbReference>
<evidence type="ECO:0000259" key="1">
    <source>
        <dbReference type="Pfam" id="PF20209"/>
    </source>
</evidence>
<organism evidence="2 3">
    <name type="scientific">Seminavis robusta</name>
    <dbReference type="NCBI Taxonomy" id="568900"/>
    <lineage>
        <taxon>Eukaryota</taxon>
        <taxon>Sar</taxon>
        <taxon>Stramenopiles</taxon>
        <taxon>Ochrophyta</taxon>
        <taxon>Bacillariophyta</taxon>
        <taxon>Bacillariophyceae</taxon>
        <taxon>Bacillariophycidae</taxon>
        <taxon>Naviculales</taxon>
        <taxon>Naviculaceae</taxon>
        <taxon>Seminavis</taxon>
    </lineage>
</organism>
<protein>
    <recommendedName>
        <fullName evidence="1">DUF6570 domain-containing protein</fullName>
    </recommendedName>
</protein>
<comment type="caution">
    <text evidence="2">The sequence shown here is derived from an EMBL/GenBank/DDBJ whole genome shotgun (WGS) entry which is preliminary data.</text>
</comment>
<dbReference type="OrthoDB" id="3257061at2759"/>
<accession>A0A9N8F1M9</accession>
<dbReference type="EMBL" id="CAICTM010004548">
    <property type="protein sequence ID" value="CAB9531982.1"/>
    <property type="molecule type" value="Genomic_DNA"/>
</dbReference>
<dbReference type="Proteomes" id="UP001153069">
    <property type="component" value="Unassembled WGS sequence"/>
</dbReference>
<sequence length="289" mass="33013">NGVMGVSGHVCAFEQNVEEFAKELPKLPRDTTVLRVVKVVRAEIGSEEKRDHNFLVRRSAVWEALVWLKKYNIEYKNITLKESNLDWILGTEDYLDGTDIVTDEDLETEDHGMLDQNSDLGPIPLMTRMNHMMKNDMPVFGLTTESKRTRLSPEDEKVVDALTDSISESSKKKEITLSYPPVSEEAINEFGDTKIFARAYPWLFPGGIGDVKHFPHTMTKWGEYMLLYEDGRFAKDKLFAFFATNYIVRHRNSSSGNWFIKELNKGGPTTLEELQESIENGDTKFTLCG</sequence>
<gene>
    <name evidence="2" type="ORF">SEMRO_4550_G354230.1</name>
</gene>
<feature type="non-terminal residue" evidence="2">
    <location>
        <position position="1"/>
    </location>
</feature>
<dbReference type="AlphaFoldDB" id="A0A9N8F1M9"/>
<evidence type="ECO:0000313" key="2">
    <source>
        <dbReference type="EMBL" id="CAB9531982.1"/>
    </source>
</evidence>
<keyword evidence="3" id="KW-1185">Reference proteome</keyword>
<proteinExistence type="predicted"/>
<reference evidence="2" key="1">
    <citation type="submission" date="2020-06" db="EMBL/GenBank/DDBJ databases">
        <authorList>
            <consortium name="Plant Systems Biology data submission"/>
        </authorList>
    </citation>
    <scope>NUCLEOTIDE SEQUENCE</scope>
    <source>
        <strain evidence="2">D6</strain>
    </source>
</reference>
<feature type="domain" description="DUF6570" evidence="1">
    <location>
        <begin position="5"/>
        <end position="86"/>
    </location>
</feature>
<dbReference type="InterPro" id="IPR046700">
    <property type="entry name" value="DUF6570"/>
</dbReference>